<dbReference type="RefSeq" id="WP_147683332.1">
    <property type="nucleotide sequence ID" value="NZ_VDUX01000001.1"/>
</dbReference>
<protein>
    <recommendedName>
        <fullName evidence="10">Regulator of SigK</fullName>
    </recommendedName>
    <alternativeName>
        <fullName evidence="9">Sigma-K anti-sigma factor RskA</fullName>
    </alternativeName>
</protein>
<name>A0A5C8NRJ4_9ACTN</name>
<organism evidence="14 15">
    <name type="scientific">Aeromicrobium terrae</name>
    <dbReference type="NCBI Taxonomy" id="2498846"/>
    <lineage>
        <taxon>Bacteria</taxon>
        <taxon>Bacillati</taxon>
        <taxon>Actinomycetota</taxon>
        <taxon>Actinomycetes</taxon>
        <taxon>Propionibacteriales</taxon>
        <taxon>Nocardioidaceae</taxon>
        <taxon>Aeromicrobium</taxon>
    </lineage>
</organism>
<feature type="domain" description="Anti-sigma K factor RskA C-terminal" evidence="12">
    <location>
        <begin position="97"/>
        <end position="229"/>
    </location>
</feature>
<dbReference type="EMBL" id="VDUX01000001">
    <property type="protein sequence ID" value="TXL63063.1"/>
    <property type="molecule type" value="Genomic_DNA"/>
</dbReference>
<dbReference type="PANTHER" id="PTHR37461">
    <property type="entry name" value="ANTI-SIGMA-K FACTOR RSKA"/>
    <property type="match status" value="1"/>
</dbReference>
<keyword evidence="4 11" id="KW-0812">Transmembrane</keyword>
<keyword evidence="8" id="KW-0804">Transcription</keyword>
<keyword evidence="3" id="KW-1003">Cell membrane</keyword>
<evidence type="ECO:0000256" key="8">
    <source>
        <dbReference type="ARBA" id="ARBA00023163"/>
    </source>
</evidence>
<evidence type="ECO:0000313" key="15">
    <source>
        <dbReference type="Proteomes" id="UP000321571"/>
    </source>
</evidence>
<dbReference type="Pfam" id="PF10099">
    <property type="entry name" value="RskA_C"/>
    <property type="match status" value="1"/>
</dbReference>
<dbReference type="Proteomes" id="UP000321571">
    <property type="component" value="Unassembled WGS sequence"/>
</dbReference>
<evidence type="ECO:0000256" key="2">
    <source>
        <dbReference type="ARBA" id="ARBA00004236"/>
    </source>
</evidence>
<feature type="transmembrane region" description="Helical" evidence="11">
    <location>
        <begin position="91"/>
        <end position="112"/>
    </location>
</feature>
<reference evidence="14 15" key="1">
    <citation type="submission" date="2019-06" db="EMBL/GenBank/DDBJ databases">
        <title>Aeromicrobium sp. nov., isolated from a maize field.</title>
        <authorList>
            <person name="Lin S.-Y."/>
            <person name="Tsai C.-F."/>
            <person name="Young C.-C."/>
        </authorList>
    </citation>
    <scope>NUCLEOTIDE SEQUENCE [LARGE SCALE GENOMIC DNA]</scope>
    <source>
        <strain evidence="14 15">CC-CFT486</strain>
    </source>
</reference>
<sequence>MTTDIHHLLAPYVLDALEPDERNVFEAHLAQCELCRSELGGFAETASRIGGAQAETPPPELRDRLMAMAATTPQERPVVTAMAQRSRLRRALPRIAVAAAAVVAAVSIAGFVNEHQKADDLRAERDEMVAVLTSSDAAMSVDASTGGASVRVISSPSHDAAVVVGTSLRALRSDQVYQLWTVHDGRTTSAGVMGRGPGMMLVDGIKGVDALAVTVEPKGGSKTPTSDPILSASI</sequence>
<dbReference type="InterPro" id="IPR051474">
    <property type="entry name" value="Anti-sigma-K/W_factor"/>
</dbReference>
<keyword evidence="5 11" id="KW-1133">Transmembrane helix</keyword>
<evidence type="ECO:0000256" key="3">
    <source>
        <dbReference type="ARBA" id="ARBA00022475"/>
    </source>
</evidence>
<dbReference type="InterPro" id="IPR027383">
    <property type="entry name" value="Znf_put"/>
</dbReference>
<evidence type="ECO:0000256" key="9">
    <source>
        <dbReference type="ARBA" id="ARBA00029829"/>
    </source>
</evidence>
<evidence type="ECO:0000256" key="5">
    <source>
        <dbReference type="ARBA" id="ARBA00022989"/>
    </source>
</evidence>
<dbReference type="GO" id="GO:0006417">
    <property type="term" value="P:regulation of translation"/>
    <property type="evidence" value="ECO:0007669"/>
    <property type="project" value="TreeGrafter"/>
</dbReference>
<accession>A0A5C8NRJ4</accession>
<dbReference type="Gene3D" id="1.10.10.1320">
    <property type="entry name" value="Anti-sigma factor, zinc-finger domain"/>
    <property type="match status" value="1"/>
</dbReference>
<comment type="subcellular location">
    <subcellularLocation>
        <location evidence="2">Cell membrane</location>
    </subcellularLocation>
    <subcellularLocation>
        <location evidence="1">Membrane</location>
        <topology evidence="1">Single-pass membrane protein</topology>
    </subcellularLocation>
</comment>
<dbReference type="Pfam" id="PF13490">
    <property type="entry name" value="zf-HC2"/>
    <property type="match status" value="1"/>
</dbReference>
<evidence type="ECO:0000256" key="10">
    <source>
        <dbReference type="ARBA" id="ARBA00030803"/>
    </source>
</evidence>
<dbReference type="GO" id="GO:0005886">
    <property type="term" value="C:plasma membrane"/>
    <property type="evidence" value="ECO:0007669"/>
    <property type="project" value="UniProtKB-SubCell"/>
</dbReference>
<comment type="caution">
    <text evidence="14">The sequence shown here is derived from an EMBL/GenBank/DDBJ whole genome shotgun (WGS) entry which is preliminary data.</text>
</comment>
<keyword evidence="7 11" id="KW-0472">Membrane</keyword>
<dbReference type="PANTHER" id="PTHR37461:SF1">
    <property type="entry name" value="ANTI-SIGMA-K FACTOR RSKA"/>
    <property type="match status" value="1"/>
</dbReference>
<evidence type="ECO:0000256" key="1">
    <source>
        <dbReference type="ARBA" id="ARBA00004167"/>
    </source>
</evidence>
<evidence type="ECO:0000313" key="14">
    <source>
        <dbReference type="EMBL" id="TXL63063.1"/>
    </source>
</evidence>
<evidence type="ECO:0000256" key="6">
    <source>
        <dbReference type="ARBA" id="ARBA00023015"/>
    </source>
</evidence>
<dbReference type="GO" id="GO:0016989">
    <property type="term" value="F:sigma factor antagonist activity"/>
    <property type="evidence" value="ECO:0007669"/>
    <property type="project" value="TreeGrafter"/>
</dbReference>
<proteinExistence type="predicted"/>
<dbReference type="AlphaFoldDB" id="A0A5C8NRJ4"/>
<evidence type="ECO:0000256" key="4">
    <source>
        <dbReference type="ARBA" id="ARBA00022692"/>
    </source>
</evidence>
<feature type="domain" description="Putative zinc-finger" evidence="13">
    <location>
        <begin position="4"/>
        <end position="36"/>
    </location>
</feature>
<gene>
    <name evidence="14" type="ORF">FHP06_02190</name>
</gene>
<dbReference type="InterPro" id="IPR018764">
    <property type="entry name" value="RskA_C"/>
</dbReference>
<evidence type="ECO:0000259" key="12">
    <source>
        <dbReference type="Pfam" id="PF10099"/>
    </source>
</evidence>
<evidence type="ECO:0000259" key="13">
    <source>
        <dbReference type="Pfam" id="PF13490"/>
    </source>
</evidence>
<dbReference type="OrthoDB" id="153510at2"/>
<evidence type="ECO:0000256" key="11">
    <source>
        <dbReference type="SAM" id="Phobius"/>
    </source>
</evidence>
<evidence type="ECO:0000256" key="7">
    <source>
        <dbReference type="ARBA" id="ARBA00023136"/>
    </source>
</evidence>
<keyword evidence="15" id="KW-1185">Reference proteome</keyword>
<dbReference type="InterPro" id="IPR041916">
    <property type="entry name" value="Anti_sigma_zinc_sf"/>
</dbReference>
<keyword evidence="6" id="KW-0805">Transcription regulation</keyword>